<proteinExistence type="predicted"/>
<keyword evidence="4" id="KW-1185">Reference proteome</keyword>
<dbReference type="EMBL" id="JADNYJ010000003">
    <property type="protein sequence ID" value="KAF8912176.1"/>
    <property type="molecule type" value="Genomic_DNA"/>
</dbReference>
<protein>
    <recommendedName>
        <fullName evidence="2">DUF7918 domain-containing protein</fullName>
    </recommendedName>
</protein>
<evidence type="ECO:0000256" key="1">
    <source>
        <dbReference type="SAM" id="MobiDB-lite"/>
    </source>
</evidence>
<dbReference type="PANTHER" id="PTHR36223">
    <property type="entry name" value="BETA-LACTAMASE-TYPE TRANSPEPTIDASE FOLD DOMAIN CONTAINING PROTEIN"/>
    <property type="match status" value="1"/>
</dbReference>
<accession>A0A9P5TTZ6</accession>
<reference evidence="3" key="1">
    <citation type="submission" date="2020-11" db="EMBL/GenBank/DDBJ databases">
        <authorList>
            <consortium name="DOE Joint Genome Institute"/>
            <person name="Ahrendt S."/>
            <person name="Riley R."/>
            <person name="Andreopoulos W."/>
            <person name="LaButti K."/>
            <person name="Pangilinan J."/>
            <person name="Ruiz-duenas F.J."/>
            <person name="Barrasa J.M."/>
            <person name="Sanchez-Garcia M."/>
            <person name="Camarero S."/>
            <person name="Miyauchi S."/>
            <person name="Serrano A."/>
            <person name="Linde D."/>
            <person name="Babiker R."/>
            <person name="Drula E."/>
            <person name="Ayuso-Fernandez I."/>
            <person name="Pacheco R."/>
            <person name="Padilla G."/>
            <person name="Ferreira P."/>
            <person name="Barriuso J."/>
            <person name="Kellner H."/>
            <person name="Castanera R."/>
            <person name="Alfaro M."/>
            <person name="Ramirez L."/>
            <person name="Pisabarro A.G."/>
            <person name="Kuo A."/>
            <person name="Tritt A."/>
            <person name="Lipzen A."/>
            <person name="He G."/>
            <person name="Yan M."/>
            <person name="Ng V."/>
            <person name="Cullen D."/>
            <person name="Martin F."/>
            <person name="Rosso M.-N."/>
            <person name="Henrissat B."/>
            <person name="Hibbett D."/>
            <person name="Martinez A.T."/>
            <person name="Grigoriev I.V."/>
        </authorList>
    </citation>
    <scope>NUCLEOTIDE SEQUENCE</scope>
    <source>
        <strain evidence="3">AH 44721</strain>
    </source>
</reference>
<feature type="region of interest" description="Disordered" evidence="1">
    <location>
        <begin position="268"/>
        <end position="309"/>
    </location>
</feature>
<feature type="compositionally biased region" description="Pro residues" evidence="1">
    <location>
        <begin position="279"/>
        <end position="290"/>
    </location>
</feature>
<dbReference type="AlphaFoldDB" id="A0A9P5TTZ6"/>
<gene>
    <name evidence="3" type="ORF">CPB84DRAFT_1841860</name>
</gene>
<organism evidence="3 4">
    <name type="scientific">Gymnopilus junonius</name>
    <name type="common">Spectacular rustgill mushroom</name>
    <name type="synonym">Gymnopilus spectabilis subsp. junonius</name>
    <dbReference type="NCBI Taxonomy" id="109634"/>
    <lineage>
        <taxon>Eukaryota</taxon>
        <taxon>Fungi</taxon>
        <taxon>Dikarya</taxon>
        <taxon>Basidiomycota</taxon>
        <taxon>Agaricomycotina</taxon>
        <taxon>Agaricomycetes</taxon>
        <taxon>Agaricomycetidae</taxon>
        <taxon>Agaricales</taxon>
        <taxon>Agaricineae</taxon>
        <taxon>Hymenogastraceae</taxon>
        <taxon>Gymnopilus</taxon>
    </lineage>
</organism>
<dbReference type="Pfam" id="PF25534">
    <property type="entry name" value="DUF7918"/>
    <property type="match status" value="1"/>
</dbReference>
<dbReference type="Proteomes" id="UP000724874">
    <property type="component" value="Unassembled WGS sequence"/>
</dbReference>
<dbReference type="OrthoDB" id="3364132at2759"/>
<evidence type="ECO:0000313" key="3">
    <source>
        <dbReference type="EMBL" id="KAF8912176.1"/>
    </source>
</evidence>
<sequence>MSFINPYYIIPGLQSLRADQITCWVEGHYGPKYVGSTQRSGNSLTGWIESNAGQTFTVNWHNNQRNHHMEGTLYIDGVLCDTHIIPEASSFPEDKWSIANIGFIQVSPTSRKNFVFADVGTLVQDPGSGAGDPATNLGTIRLEIRRVKIGTAESMRSDYAYKGEALTSKSLLTTGGKYPHQVKFGEEYKQPVDRPIIVATRGSRIDQEPLYTFTFRYRPLEYLLEKKLFPPQFETPPPVIRVLTDFSADAQSGPSVNTFRQRFQTVEEYPPLPSSSSTAPPPNPSPPPPAYEDTRRPPERKKVRKVRRRREIRIQISEEEEYLSDYEE</sequence>
<evidence type="ECO:0000313" key="4">
    <source>
        <dbReference type="Proteomes" id="UP000724874"/>
    </source>
</evidence>
<feature type="compositionally biased region" description="Basic residues" evidence="1">
    <location>
        <begin position="298"/>
        <end position="309"/>
    </location>
</feature>
<dbReference type="InterPro" id="IPR057678">
    <property type="entry name" value="DUF7918"/>
</dbReference>
<evidence type="ECO:0000259" key="2">
    <source>
        <dbReference type="Pfam" id="PF25534"/>
    </source>
</evidence>
<comment type="caution">
    <text evidence="3">The sequence shown here is derived from an EMBL/GenBank/DDBJ whole genome shotgun (WGS) entry which is preliminary data.</text>
</comment>
<name>A0A9P5TTZ6_GYMJU</name>
<feature type="domain" description="DUF7918" evidence="2">
    <location>
        <begin position="36"/>
        <end position="223"/>
    </location>
</feature>
<dbReference type="PANTHER" id="PTHR36223:SF1">
    <property type="entry name" value="TRANSCRIPTION ELONGATION FACTOR EAF N-TERMINAL DOMAIN-CONTAINING PROTEIN"/>
    <property type="match status" value="1"/>
</dbReference>